<evidence type="ECO:0000313" key="2">
    <source>
        <dbReference type="EMBL" id="KAG5661125.1"/>
    </source>
</evidence>
<evidence type="ECO:0000256" key="1">
    <source>
        <dbReference type="SAM" id="MobiDB-lite"/>
    </source>
</evidence>
<dbReference type="EMBL" id="JAGPUO010000008">
    <property type="protein sequence ID" value="KAG5661125.1"/>
    <property type="molecule type" value="Genomic_DNA"/>
</dbReference>
<proteinExistence type="predicted"/>
<keyword evidence="3" id="KW-1185">Reference proteome</keyword>
<sequence length="122" mass="12997">MIVDLQRQDTNFTVTFAANAEHVSFTPRLYSKNVISVKGGCLDGLDWKRAVHIWTKTAMVPIPEGSETHSEESGYTDYGSTQEELDQPGDLVGSAGCNVPVAERYSSGAAEANGDAGVTGDT</sequence>
<accession>A0A9P7KU46</accession>
<evidence type="ECO:0000313" key="3">
    <source>
        <dbReference type="Proteomes" id="UP000782241"/>
    </source>
</evidence>
<dbReference type="AlphaFoldDB" id="A0A9P7KU46"/>
<dbReference type="Proteomes" id="UP000782241">
    <property type="component" value="Unassembled WGS sequence"/>
</dbReference>
<name>A0A9P7KU46_9HYPO</name>
<feature type="region of interest" description="Disordered" evidence="1">
    <location>
        <begin position="63"/>
        <end position="93"/>
    </location>
</feature>
<protein>
    <submittedName>
        <fullName evidence="2">Uncharacterized protein</fullName>
    </submittedName>
</protein>
<comment type="caution">
    <text evidence="2">The sequence shown here is derived from an EMBL/GenBank/DDBJ whole genome shotgun (WGS) entry which is preliminary data.</text>
</comment>
<reference evidence="2" key="1">
    <citation type="submission" date="2021-04" db="EMBL/GenBank/DDBJ databases">
        <title>Draft genome of Fusarium avenaceum strain F156N33, isolated from an atmospheric sample in Virginia.</title>
        <authorList>
            <person name="Yang S."/>
            <person name="Vinatzer B.A."/>
            <person name="Coleman J."/>
        </authorList>
    </citation>
    <scope>NUCLEOTIDE SEQUENCE</scope>
    <source>
        <strain evidence="2">F156N33</strain>
    </source>
</reference>
<gene>
    <name evidence="2" type="ORF">KAF25_002768</name>
</gene>
<organism evidence="2 3">
    <name type="scientific">Fusarium avenaceum</name>
    <dbReference type="NCBI Taxonomy" id="40199"/>
    <lineage>
        <taxon>Eukaryota</taxon>
        <taxon>Fungi</taxon>
        <taxon>Dikarya</taxon>
        <taxon>Ascomycota</taxon>
        <taxon>Pezizomycotina</taxon>
        <taxon>Sordariomycetes</taxon>
        <taxon>Hypocreomycetidae</taxon>
        <taxon>Hypocreales</taxon>
        <taxon>Nectriaceae</taxon>
        <taxon>Fusarium</taxon>
        <taxon>Fusarium tricinctum species complex</taxon>
    </lineage>
</organism>